<accession>Q54IL1</accession>
<dbReference type="PANTHER" id="PTHR32423">
    <property type="entry name" value="SAP DOMAIN-CONTAINING PROTEIN-RELATED"/>
    <property type="match status" value="1"/>
</dbReference>
<sequence>MKINKNLSNYIQSYLIEYLIEFLLVNKKLKKINKKTLLKNRNEILGYSLVCKYWLNSIKKTIKNSYNLFDFGNYNSSIKEWWLLNILKNENQLDWSLLEDLKNQYYYNSIENDKNENQKNYIDEYINKFSQQQMVRIWGREEGLQPFSPEYLNETTNVIYNIDIEFTNSVDSPIIPYSLLPISSTIPKRKIKTNQLKVIGYSNVMFQMIRDCFPKRLIIEKQQTHNMGNVWLHHNFHERIFKKQPQLTSIIIDMNDYIDPFQLSNIHKLSKLHTLSFHLSCHTLIKQCYFYYEKNLNIKYSNKQFELYNDDYDDGNQKQQQIRYDLPCKCNDEFDYSLNLFDVISDLKAMVIGICKSKSLRNLIIKNRCHGRCIWENDVIGQLKKFQPEINENYILTHCFKDLFINLKSVEFLKLKDFDFLNEFSLSGLIENEGINKIYFKNSLISIDQIQYLFENVFSGQNKGIKHLTINYDLVSDLNKGNKIHSQLNQLIINFLKNDNSSNSTNLYSIQYPIDINQIDNLLETLNNYQTKIVEFNLLYLNPSKIYSKNIKSDNFNLLKLKINSNLNINSKRINLVNKYY</sequence>
<dbReference type="GeneID" id="8626748"/>
<keyword evidence="2" id="KW-1185">Reference proteome</keyword>
<gene>
    <name evidence="1" type="ORF">DDB_G0288687</name>
</gene>
<evidence type="ECO:0000313" key="1">
    <source>
        <dbReference type="EMBL" id="EAL63075.1"/>
    </source>
</evidence>
<dbReference type="KEGG" id="ddi:DDB_G0288687"/>
<dbReference type="Proteomes" id="UP000002195">
    <property type="component" value="Unassembled WGS sequence"/>
</dbReference>
<evidence type="ECO:0008006" key="3">
    <source>
        <dbReference type="Google" id="ProtNLM"/>
    </source>
</evidence>
<dbReference type="RefSeq" id="XP_636575.1">
    <property type="nucleotide sequence ID" value="XM_631483.1"/>
</dbReference>
<dbReference type="dictyBase" id="DDB_G0288687"/>
<evidence type="ECO:0000313" key="2">
    <source>
        <dbReference type="Proteomes" id="UP000002195"/>
    </source>
</evidence>
<organism evidence="1 2">
    <name type="scientific">Dictyostelium discoideum</name>
    <name type="common">Social amoeba</name>
    <dbReference type="NCBI Taxonomy" id="44689"/>
    <lineage>
        <taxon>Eukaryota</taxon>
        <taxon>Amoebozoa</taxon>
        <taxon>Evosea</taxon>
        <taxon>Eumycetozoa</taxon>
        <taxon>Dictyostelia</taxon>
        <taxon>Dictyosteliales</taxon>
        <taxon>Dictyosteliaceae</taxon>
        <taxon>Dictyostelium</taxon>
    </lineage>
</organism>
<dbReference type="InParanoid" id="Q54IL1"/>
<name>Q54IL1_DICDI</name>
<dbReference type="AlphaFoldDB" id="Q54IL1"/>
<dbReference type="PaxDb" id="44689-DDB0188051"/>
<dbReference type="EMBL" id="AAFI02000120">
    <property type="protein sequence ID" value="EAL63075.1"/>
    <property type="molecule type" value="Genomic_DNA"/>
</dbReference>
<reference evidence="1 2" key="1">
    <citation type="journal article" date="2005" name="Nature">
        <title>The genome of the social amoeba Dictyostelium discoideum.</title>
        <authorList>
            <consortium name="The Dictyostelium discoideum Sequencing Consortium"/>
            <person name="Eichinger L."/>
            <person name="Pachebat J.A."/>
            <person name="Glockner G."/>
            <person name="Rajandream M.A."/>
            <person name="Sucgang R."/>
            <person name="Berriman M."/>
            <person name="Song J."/>
            <person name="Olsen R."/>
            <person name="Szafranski K."/>
            <person name="Xu Q."/>
            <person name="Tunggal B."/>
            <person name="Kummerfeld S."/>
            <person name="Madera M."/>
            <person name="Konfortov B.A."/>
            <person name="Rivero F."/>
            <person name="Bankier A.T."/>
            <person name="Lehmann R."/>
            <person name="Hamlin N."/>
            <person name="Davies R."/>
            <person name="Gaudet P."/>
            <person name="Fey P."/>
            <person name="Pilcher K."/>
            <person name="Chen G."/>
            <person name="Saunders D."/>
            <person name="Sodergren E."/>
            <person name="Davis P."/>
            <person name="Kerhornou A."/>
            <person name="Nie X."/>
            <person name="Hall N."/>
            <person name="Anjard C."/>
            <person name="Hemphill L."/>
            <person name="Bason N."/>
            <person name="Farbrother P."/>
            <person name="Desany B."/>
            <person name="Just E."/>
            <person name="Morio T."/>
            <person name="Rost R."/>
            <person name="Churcher C."/>
            <person name="Cooper J."/>
            <person name="Haydock S."/>
            <person name="van Driessche N."/>
            <person name="Cronin A."/>
            <person name="Goodhead I."/>
            <person name="Muzny D."/>
            <person name="Mourier T."/>
            <person name="Pain A."/>
            <person name="Lu M."/>
            <person name="Harper D."/>
            <person name="Lindsay R."/>
            <person name="Hauser H."/>
            <person name="James K."/>
            <person name="Quiles M."/>
            <person name="Madan Babu M."/>
            <person name="Saito T."/>
            <person name="Buchrieser C."/>
            <person name="Wardroper A."/>
            <person name="Felder M."/>
            <person name="Thangavelu M."/>
            <person name="Johnson D."/>
            <person name="Knights A."/>
            <person name="Loulseged H."/>
            <person name="Mungall K."/>
            <person name="Oliver K."/>
            <person name="Price C."/>
            <person name="Quail M.A."/>
            <person name="Urushihara H."/>
            <person name="Hernandez J."/>
            <person name="Rabbinowitsch E."/>
            <person name="Steffen D."/>
            <person name="Sanders M."/>
            <person name="Ma J."/>
            <person name="Kohara Y."/>
            <person name="Sharp S."/>
            <person name="Simmonds M."/>
            <person name="Spiegler S."/>
            <person name="Tivey A."/>
            <person name="Sugano S."/>
            <person name="White B."/>
            <person name="Walker D."/>
            <person name="Woodward J."/>
            <person name="Winckler T."/>
            <person name="Tanaka Y."/>
            <person name="Shaulsky G."/>
            <person name="Schleicher M."/>
            <person name="Weinstock G."/>
            <person name="Rosenthal A."/>
            <person name="Cox E.C."/>
            <person name="Chisholm R.L."/>
            <person name="Gibbs R."/>
            <person name="Loomis W.F."/>
            <person name="Platzer M."/>
            <person name="Kay R.R."/>
            <person name="Williams J."/>
            <person name="Dear P.H."/>
            <person name="Noegel A.A."/>
            <person name="Barrell B."/>
            <person name="Kuspa A."/>
        </authorList>
    </citation>
    <scope>NUCLEOTIDE SEQUENCE [LARGE SCALE GENOMIC DNA]</scope>
    <source>
        <strain evidence="1 2">AX4</strain>
    </source>
</reference>
<protein>
    <recommendedName>
        <fullName evidence="3">F-box domain-containing protein</fullName>
    </recommendedName>
</protein>
<dbReference type="HOGENOM" id="CLU_469666_0_0_1"/>
<dbReference type="VEuPathDB" id="AmoebaDB:DDB_G0288687"/>
<dbReference type="PhylomeDB" id="Q54IL1"/>
<proteinExistence type="predicted"/>
<dbReference type="PANTHER" id="PTHR32423:SF24">
    <property type="entry name" value="CCZ1_INTU_HSP4 FIRST LONGIN DOMAIN-CONTAINING PROTEIN-RELATED"/>
    <property type="match status" value="1"/>
</dbReference>
<dbReference type="FunCoup" id="Q54IL1">
    <property type="interactions" value="11"/>
</dbReference>
<comment type="caution">
    <text evidence="1">The sequence shown here is derived from an EMBL/GenBank/DDBJ whole genome shotgun (WGS) entry which is preliminary data.</text>
</comment>